<dbReference type="OrthoDB" id="10266330at2759"/>
<feature type="repeat" description="WD" evidence="6">
    <location>
        <begin position="522"/>
        <end position="565"/>
    </location>
</feature>
<dbReference type="PANTHER" id="PTHR19879">
    <property type="entry name" value="TRANSCRIPTION INITIATION FACTOR TFIID"/>
    <property type="match status" value="1"/>
</dbReference>
<evidence type="ECO:0000256" key="4">
    <source>
        <dbReference type="ARBA" id="ARBA00022737"/>
    </source>
</evidence>
<feature type="compositionally biased region" description="Basic and acidic residues" evidence="7">
    <location>
        <begin position="232"/>
        <end position="253"/>
    </location>
</feature>
<dbReference type="AlphaFoldDB" id="A0A6A7BT75"/>
<keyword evidence="4" id="KW-0677">Repeat</keyword>
<sequence>MATQPALAQRNSNVVPPSAAGAAPQAAAAAGGNNPATSQDLNQIVIEYLAKRGYSRTEAMLRKESANLDSQGLPIEPRLEDRGGAKYAEAFNAFINWVDRGLEAFKPELRRILWPLFVYSYLDAHNDGWSDDAHKFFQRFKDRFMEEFSDYLIQLQSINEKEHLKQNELAQRFLNDRYRVYLSTLTYGSMINFMETKSTEGGSVLLQVMQDHIDIQHMPSLLGGTRSLQKMMDEEHGEFERPPPDEGLPDHRPGGIHGASRHLPDVNAKEYNVRLGQLPMDAEYIEDVKDDLRSLDVRNPPGPGKQSLVEYYEQGIKQEPSDDPVPAGSIPFPPKTARDVMMEVQRVRENRDRFRIEGKTGGVGPGVSVTMFTFHNTFDSVNCIEFSGDHSMVAIGSAESYIRVFSMNGKPLAPPDGQHAMSQRLVGHSGPVYGLSFSTSRSLKEGEDPSEGRPRYLLSCSADCTIRLWLVDSWTNLVVYRGHTSPVWDVRFSPHGHYFLSGSADRTARLWSTPEVQALRILVGHDNDVEAIAWHPNGAYVFTGSGVGDRSVRMWELLNGNRKRQFNGHTGNVTAVSCAPSGAILASADDKGEIFLWDIARQSCIKRMRSGSRLPVWSLDWSVESTVLVSGGANKAVCVWDVKPINEGSASKANGDSLAAKAAENTALATRPAKSKDKANGPTPDLISIFHTKQSPVYKVEFTLMNLIVAGGAYLPGGP</sequence>
<dbReference type="GO" id="GO:0006367">
    <property type="term" value="P:transcription initiation at RNA polymerase II promoter"/>
    <property type="evidence" value="ECO:0007669"/>
    <property type="project" value="TreeGrafter"/>
</dbReference>
<evidence type="ECO:0000256" key="6">
    <source>
        <dbReference type="PROSITE-ProRule" id="PRU00221"/>
    </source>
</evidence>
<feature type="repeat" description="WD" evidence="6">
    <location>
        <begin position="609"/>
        <end position="643"/>
    </location>
</feature>
<evidence type="ECO:0000256" key="7">
    <source>
        <dbReference type="SAM" id="MobiDB-lite"/>
    </source>
</evidence>
<dbReference type="PROSITE" id="PS50294">
    <property type="entry name" value="WD_REPEATS_REGION"/>
    <property type="match status" value="3"/>
</dbReference>
<dbReference type="Pfam" id="PF08513">
    <property type="entry name" value="LisH"/>
    <property type="match status" value="1"/>
</dbReference>
<dbReference type="SMART" id="SM00320">
    <property type="entry name" value="WD40"/>
    <property type="match status" value="6"/>
</dbReference>
<dbReference type="Proteomes" id="UP000799421">
    <property type="component" value="Unassembled WGS sequence"/>
</dbReference>
<dbReference type="InterPro" id="IPR007582">
    <property type="entry name" value="TFIID_NTD2"/>
</dbReference>
<keyword evidence="10" id="KW-1185">Reference proteome</keyword>
<dbReference type="EMBL" id="MU006008">
    <property type="protein sequence ID" value="KAF2858536.1"/>
    <property type="molecule type" value="Genomic_DNA"/>
</dbReference>
<gene>
    <name evidence="9" type="ORF">K470DRAFT_300820</name>
</gene>
<comment type="similarity">
    <text evidence="2">Belongs to the WD repeat TAF5 family.</text>
</comment>
<evidence type="ECO:0000259" key="8">
    <source>
        <dbReference type="Pfam" id="PF04494"/>
    </source>
</evidence>
<dbReference type="SUPFAM" id="SSF50978">
    <property type="entry name" value="WD40 repeat-like"/>
    <property type="match status" value="1"/>
</dbReference>
<feature type="repeat" description="WD" evidence="6">
    <location>
        <begin position="566"/>
        <end position="607"/>
    </location>
</feature>
<dbReference type="Gene3D" id="2.130.10.10">
    <property type="entry name" value="YVTN repeat-like/Quinoprotein amine dehydrogenase"/>
    <property type="match status" value="2"/>
</dbReference>
<dbReference type="SUPFAM" id="SSF160897">
    <property type="entry name" value="Taf5 N-terminal domain-like"/>
    <property type="match status" value="1"/>
</dbReference>
<evidence type="ECO:0000313" key="9">
    <source>
        <dbReference type="EMBL" id="KAF2858536.1"/>
    </source>
</evidence>
<evidence type="ECO:0000256" key="3">
    <source>
        <dbReference type="ARBA" id="ARBA00022574"/>
    </source>
</evidence>
<dbReference type="InterPro" id="IPR036322">
    <property type="entry name" value="WD40_repeat_dom_sf"/>
</dbReference>
<dbReference type="InterPro" id="IPR015943">
    <property type="entry name" value="WD40/YVTN_repeat-like_dom_sf"/>
</dbReference>
<organism evidence="9 10">
    <name type="scientific">Piedraia hortae CBS 480.64</name>
    <dbReference type="NCBI Taxonomy" id="1314780"/>
    <lineage>
        <taxon>Eukaryota</taxon>
        <taxon>Fungi</taxon>
        <taxon>Dikarya</taxon>
        <taxon>Ascomycota</taxon>
        <taxon>Pezizomycotina</taxon>
        <taxon>Dothideomycetes</taxon>
        <taxon>Dothideomycetidae</taxon>
        <taxon>Capnodiales</taxon>
        <taxon>Piedraiaceae</taxon>
        <taxon>Piedraia</taxon>
    </lineage>
</organism>
<reference evidence="9" key="1">
    <citation type="journal article" date="2020" name="Stud. Mycol.">
        <title>101 Dothideomycetes genomes: a test case for predicting lifestyles and emergence of pathogens.</title>
        <authorList>
            <person name="Haridas S."/>
            <person name="Albert R."/>
            <person name="Binder M."/>
            <person name="Bloem J."/>
            <person name="Labutti K."/>
            <person name="Salamov A."/>
            <person name="Andreopoulos B."/>
            <person name="Baker S."/>
            <person name="Barry K."/>
            <person name="Bills G."/>
            <person name="Bluhm B."/>
            <person name="Cannon C."/>
            <person name="Castanera R."/>
            <person name="Culley D."/>
            <person name="Daum C."/>
            <person name="Ezra D."/>
            <person name="Gonzalez J."/>
            <person name="Henrissat B."/>
            <person name="Kuo A."/>
            <person name="Liang C."/>
            <person name="Lipzen A."/>
            <person name="Lutzoni F."/>
            <person name="Magnuson J."/>
            <person name="Mondo S."/>
            <person name="Nolan M."/>
            <person name="Ohm R."/>
            <person name="Pangilinan J."/>
            <person name="Park H.-J."/>
            <person name="Ramirez L."/>
            <person name="Alfaro M."/>
            <person name="Sun H."/>
            <person name="Tritt A."/>
            <person name="Yoshinaga Y."/>
            <person name="Zwiers L.-H."/>
            <person name="Turgeon B."/>
            <person name="Goodwin S."/>
            <person name="Spatafora J."/>
            <person name="Crous P."/>
            <person name="Grigoriev I."/>
        </authorList>
    </citation>
    <scope>NUCLEOTIDE SEQUENCE</scope>
    <source>
        <strain evidence="9">CBS 480.64</strain>
    </source>
</reference>
<dbReference type="InterPro" id="IPR006594">
    <property type="entry name" value="LisH"/>
</dbReference>
<dbReference type="InterPro" id="IPR019775">
    <property type="entry name" value="WD40_repeat_CS"/>
</dbReference>
<comment type="subcellular location">
    <subcellularLocation>
        <location evidence="1">Nucleus</location>
    </subcellularLocation>
</comment>
<dbReference type="Gene3D" id="1.25.40.500">
    <property type="entry name" value="TFIID subunit TAF5, NTD2 domain"/>
    <property type="match status" value="1"/>
</dbReference>
<feature type="repeat" description="WD" evidence="6">
    <location>
        <begin position="480"/>
        <end position="521"/>
    </location>
</feature>
<keyword evidence="3 6" id="KW-0853">WD repeat</keyword>
<accession>A0A6A7BT75</accession>
<evidence type="ECO:0000256" key="5">
    <source>
        <dbReference type="ARBA" id="ARBA00023242"/>
    </source>
</evidence>
<dbReference type="GO" id="GO:0005669">
    <property type="term" value="C:transcription factor TFIID complex"/>
    <property type="evidence" value="ECO:0007669"/>
    <property type="project" value="TreeGrafter"/>
</dbReference>
<dbReference type="PANTHER" id="PTHR19879:SF1">
    <property type="entry name" value="CANNONBALL-RELATED"/>
    <property type="match status" value="1"/>
</dbReference>
<name>A0A6A7BT75_9PEZI</name>
<dbReference type="SMART" id="SM00667">
    <property type="entry name" value="LisH"/>
    <property type="match status" value="1"/>
</dbReference>
<keyword evidence="5" id="KW-0539">Nucleus</keyword>
<dbReference type="GO" id="GO:0016251">
    <property type="term" value="F:RNA polymerase II general transcription initiation factor activity"/>
    <property type="evidence" value="ECO:0007669"/>
    <property type="project" value="TreeGrafter"/>
</dbReference>
<feature type="region of interest" description="Disordered" evidence="7">
    <location>
        <begin position="232"/>
        <end position="262"/>
    </location>
</feature>
<dbReference type="InterPro" id="IPR001680">
    <property type="entry name" value="WD40_rpt"/>
</dbReference>
<feature type="domain" description="TFIID subunit TAF5 NTD2" evidence="8">
    <location>
        <begin position="84"/>
        <end position="213"/>
    </location>
</feature>
<dbReference type="CDD" id="cd00200">
    <property type="entry name" value="WD40"/>
    <property type="match status" value="1"/>
</dbReference>
<evidence type="ECO:0000256" key="2">
    <source>
        <dbReference type="ARBA" id="ARBA00009435"/>
    </source>
</evidence>
<dbReference type="PROSITE" id="PS00678">
    <property type="entry name" value="WD_REPEATS_1"/>
    <property type="match status" value="2"/>
</dbReference>
<proteinExistence type="inferred from homology"/>
<dbReference type="PROSITE" id="PS50896">
    <property type="entry name" value="LISH"/>
    <property type="match status" value="1"/>
</dbReference>
<evidence type="ECO:0000313" key="10">
    <source>
        <dbReference type="Proteomes" id="UP000799421"/>
    </source>
</evidence>
<dbReference type="Pfam" id="PF00400">
    <property type="entry name" value="WD40"/>
    <property type="match status" value="6"/>
</dbReference>
<dbReference type="CDD" id="cd08044">
    <property type="entry name" value="TAF5_NTD2"/>
    <property type="match status" value="1"/>
</dbReference>
<dbReference type="Pfam" id="PF04494">
    <property type="entry name" value="TFIID_NTD2"/>
    <property type="match status" value="1"/>
</dbReference>
<dbReference type="PROSITE" id="PS50082">
    <property type="entry name" value="WD_REPEATS_2"/>
    <property type="match status" value="4"/>
</dbReference>
<dbReference type="InterPro" id="IPR037264">
    <property type="entry name" value="TFIID_NTD2_sf"/>
</dbReference>
<feature type="region of interest" description="Disordered" evidence="7">
    <location>
        <begin position="1"/>
        <end position="20"/>
    </location>
</feature>
<protein>
    <submittedName>
        <fullName evidence="9">WD40 repeat-like protein</fullName>
    </submittedName>
</protein>
<evidence type="ECO:0000256" key="1">
    <source>
        <dbReference type="ARBA" id="ARBA00004123"/>
    </source>
</evidence>